<dbReference type="PATRIC" id="fig|1306954.6.peg.3742"/>
<feature type="region of interest" description="Disordered" evidence="6">
    <location>
        <begin position="287"/>
        <end position="308"/>
    </location>
</feature>
<dbReference type="Proteomes" id="UP000070282">
    <property type="component" value="Unassembled WGS sequence"/>
</dbReference>
<evidence type="ECO:0000313" key="11">
    <source>
        <dbReference type="Proteomes" id="UP000070282"/>
    </source>
</evidence>
<reference evidence="11" key="1">
    <citation type="submission" date="2015-12" db="EMBL/GenBank/DDBJ databases">
        <authorList>
            <person name="Lima A."/>
            <person name="Farahani Zayas N."/>
            <person name="Castro Da Silva M.A."/>
            <person name="Cabral A."/>
            <person name="Pessatti M.L."/>
        </authorList>
    </citation>
    <scope>NUCLEOTIDE SEQUENCE [LARGE SCALE GENOMIC DNA]</scope>
    <source>
        <strain evidence="11">LAMA 842</strain>
    </source>
</reference>
<comment type="subcellular location">
    <subcellularLocation>
        <location evidence="1">Cell envelope</location>
    </subcellularLocation>
</comment>
<organism evidence="10 11">
    <name type="scientific">Marinobacter excellens LAMA 842</name>
    <dbReference type="NCBI Taxonomy" id="1306954"/>
    <lineage>
        <taxon>Bacteria</taxon>
        <taxon>Pseudomonadati</taxon>
        <taxon>Pseudomonadota</taxon>
        <taxon>Gammaproteobacteria</taxon>
        <taxon>Pseudomonadales</taxon>
        <taxon>Marinobacteraceae</taxon>
        <taxon>Marinobacter</taxon>
    </lineage>
</organism>
<dbReference type="InterPro" id="IPR017560">
    <property type="entry name" value="Cyt_c_biogenesis_CcmI"/>
</dbReference>
<name>A0A137SCT6_9GAMM</name>
<dbReference type="SUPFAM" id="SSF48452">
    <property type="entry name" value="TPR-like"/>
    <property type="match status" value="1"/>
</dbReference>
<evidence type="ECO:0000256" key="7">
    <source>
        <dbReference type="SAM" id="Phobius"/>
    </source>
</evidence>
<evidence type="ECO:0000313" key="10">
    <source>
        <dbReference type="EMBL" id="KXO10256.1"/>
    </source>
</evidence>
<sequence>MTETFWIAATVLILLALAFVLYPVFFHRSKARLETDLRNQNLLAYRSRLKELDNEHESGVLDDETYGLLKDELAGAMLDDVPENAVPEKRIPGRRSAMVVGLATVLLLPAGTFLAYDRWGAMEQLEQYLTMQEMNASDGEQVARVSELAEQLRTRLEANPDNADGWAMLGQTYMRIERYEDAARAFQRLASVVEEDPASSAVAHGLAAQALFFTTQGELTPEVLESIEAAQSLNPDEVNSLGLLGISAFSQQDYRAAIDYWERIVEVAPDHPQIASIRGGIDESYRRLGQRSPASEQRSEPEVASGPGVSLRVSLDEDLQDQVPADTALFIFARSAGISQGAPVAVARLTAGALPADIRLDDRYAMSPETTISAEQDVVIIARLSRTGSVNPQPGDWQGRVEAQVLSPEAQGEPVQLVINQELTN</sequence>
<dbReference type="RefSeq" id="WP_061331835.1">
    <property type="nucleotide sequence ID" value="NZ_LOCO01000007.1"/>
</dbReference>
<dbReference type="GO" id="GO:0016829">
    <property type="term" value="F:lyase activity"/>
    <property type="evidence" value="ECO:0007669"/>
    <property type="project" value="UniProtKB-KW"/>
</dbReference>
<keyword evidence="7" id="KW-0472">Membrane</keyword>
<evidence type="ECO:0000256" key="1">
    <source>
        <dbReference type="ARBA" id="ARBA00004196"/>
    </source>
</evidence>
<dbReference type="GO" id="GO:0017004">
    <property type="term" value="P:cytochrome complex assembly"/>
    <property type="evidence" value="ECO:0007669"/>
    <property type="project" value="UniProtKB-KW"/>
</dbReference>
<dbReference type="EMBL" id="LOCO01000007">
    <property type="protein sequence ID" value="KXO10256.1"/>
    <property type="molecule type" value="Genomic_DNA"/>
</dbReference>
<gene>
    <name evidence="10" type="ORF">J122_1765</name>
</gene>
<feature type="transmembrane region" description="Helical" evidence="7">
    <location>
        <begin position="97"/>
        <end position="116"/>
    </location>
</feature>
<evidence type="ECO:0000256" key="5">
    <source>
        <dbReference type="PROSITE-ProRule" id="PRU00339"/>
    </source>
</evidence>
<keyword evidence="7" id="KW-0812">Transmembrane</keyword>
<evidence type="ECO:0000256" key="6">
    <source>
        <dbReference type="SAM" id="MobiDB-lite"/>
    </source>
</evidence>
<evidence type="ECO:0000256" key="2">
    <source>
        <dbReference type="ARBA" id="ARBA00022737"/>
    </source>
</evidence>
<dbReference type="InterPro" id="IPR011990">
    <property type="entry name" value="TPR-like_helical_dom_sf"/>
</dbReference>
<feature type="repeat" description="TPR" evidence="5">
    <location>
        <begin position="163"/>
        <end position="196"/>
    </location>
</feature>
<keyword evidence="11" id="KW-1185">Reference proteome</keyword>
<keyword evidence="3" id="KW-0201">Cytochrome c-type biogenesis</keyword>
<feature type="domain" description="Cytochrome c-type biogenesis protein H TPR" evidence="9">
    <location>
        <begin position="122"/>
        <end position="269"/>
    </location>
</feature>
<dbReference type="NCBIfam" id="TIGR03142">
    <property type="entry name" value="cytochro_ccmI"/>
    <property type="match status" value="1"/>
</dbReference>
<dbReference type="PROSITE" id="PS50005">
    <property type="entry name" value="TPR"/>
    <property type="match status" value="2"/>
</dbReference>
<dbReference type="InterPro" id="IPR056413">
    <property type="entry name" value="TPR_CcmH_CycH"/>
</dbReference>
<dbReference type="PANTHER" id="PTHR47870">
    <property type="entry name" value="CYTOCHROME C-TYPE BIOGENESIS PROTEIN CCMH"/>
    <property type="match status" value="1"/>
</dbReference>
<keyword evidence="7" id="KW-1133">Transmembrane helix</keyword>
<keyword evidence="4 5" id="KW-0802">TPR repeat</keyword>
<dbReference type="GO" id="GO:0030313">
    <property type="term" value="C:cell envelope"/>
    <property type="evidence" value="ECO:0007669"/>
    <property type="project" value="UniProtKB-SubCell"/>
</dbReference>
<dbReference type="GO" id="GO:0005886">
    <property type="term" value="C:plasma membrane"/>
    <property type="evidence" value="ECO:0007669"/>
    <property type="project" value="TreeGrafter"/>
</dbReference>
<dbReference type="PANTHER" id="PTHR47870:SF4">
    <property type="entry name" value="CYTOCHROME C-TYPE BIOGENESIS PROTEIN CYCH"/>
    <property type="match status" value="1"/>
</dbReference>
<evidence type="ECO:0000256" key="4">
    <source>
        <dbReference type="ARBA" id="ARBA00022803"/>
    </source>
</evidence>
<dbReference type="InterPro" id="IPR019734">
    <property type="entry name" value="TPR_rpt"/>
</dbReference>
<dbReference type="Pfam" id="PF23914">
    <property type="entry name" value="TPR_CcmH_CycH"/>
    <property type="match status" value="1"/>
</dbReference>
<dbReference type="Gene3D" id="1.25.40.10">
    <property type="entry name" value="Tetratricopeptide repeat domain"/>
    <property type="match status" value="1"/>
</dbReference>
<proteinExistence type="predicted"/>
<comment type="caution">
    <text evidence="10">The sequence shown here is derived from an EMBL/GenBank/DDBJ whole genome shotgun (WGS) entry which is preliminary data.</text>
</comment>
<dbReference type="InterPro" id="IPR051263">
    <property type="entry name" value="C-type_cytochrome_biogenesis"/>
</dbReference>
<evidence type="ECO:0000259" key="8">
    <source>
        <dbReference type="Pfam" id="PF23892"/>
    </source>
</evidence>
<accession>A0A137SCT6</accession>
<protein>
    <submittedName>
        <fullName evidence="10">Cytochrome c heme lyase subunit CcmH</fullName>
    </submittedName>
</protein>
<feature type="repeat" description="TPR" evidence="5">
    <location>
        <begin position="238"/>
        <end position="271"/>
    </location>
</feature>
<dbReference type="AlphaFoldDB" id="A0A137SCT6"/>
<dbReference type="InterPro" id="IPR056412">
    <property type="entry name" value="Ig_CycH"/>
</dbReference>
<evidence type="ECO:0000259" key="9">
    <source>
        <dbReference type="Pfam" id="PF23914"/>
    </source>
</evidence>
<dbReference type="SMART" id="SM00028">
    <property type="entry name" value="TPR"/>
    <property type="match status" value="2"/>
</dbReference>
<feature type="domain" description="Cytochrome c-type biogenesis protein H Ig-like" evidence="8">
    <location>
        <begin position="310"/>
        <end position="420"/>
    </location>
</feature>
<dbReference type="Pfam" id="PF23892">
    <property type="entry name" value="Ig_CycH"/>
    <property type="match status" value="1"/>
</dbReference>
<evidence type="ECO:0000256" key="3">
    <source>
        <dbReference type="ARBA" id="ARBA00022748"/>
    </source>
</evidence>
<keyword evidence="2" id="KW-0677">Repeat</keyword>
<keyword evidence="10" id="KW-0456">Lyase</keyword>
<feature type="transmembrane region" description="Helical" evidence="7">
    <location>
        <begin position="6"/>
        <end position="25"/>
    </location>
</feature>